<dbReference type="Proteomes" id="UP000029227">
    <property type="component" value="Unassembled WGS sequence"/>
</dbReference>
<accession>A0A090QJQ7</accession>
<sequence>MNKRIKLLAPAALLLAMLAGCTDNNVPKEGTEYTVVPTPTKNVDNVVEVFSLGCGHCRSMETMLPAIKKLADVDVQQMHVTFNKSAELAAYIYYTAAIQTNGKPSLS</sequence>
<dbReference type="Gene3D" id="3.40.30.10">
    <property type="entry name" value="Glutaredoxin"/>
    <property type="match status" value="1"/>
</dbReference>
<keyword evidence="3" id="KW-0413">Isomerase</keyword>
<name>A0A090QJQ7_9GAMM</name>
<dbReference type="PROSITE" id="PS51257">
    <property type="entry name" value="PROKAR_LIPOPROTEIN"/>
    <property type="match status" value="1"/>
</dbReference>
<dbReference type="InterPro" id="IPR050824">
    <property type="entry name" value="Thiol_disulfide_DsbA"/>
</dbReference>
<feature type="chain" id="PRO_5001863039" evidence="2">
    <location>
        <begin position="22"/>
        <end position="107"/>
    </location>
</feature>
<organism evidence="3 4">
    <name type="scientific">Photobacterium aphoticum</name>
    <dbReference type="NCBI Taxonomy" id="754436"/>
    <lineage>
        <taxon>Bacteria</taxon>
        <taxon>Pseudomonadati</taxon>
        <taxon>Pseudomonadota</taxon>
        <taxon>Gammaproteobacteria</taxon>
        <taxon>Vibrionales</taxon>
        <taxon>Vibrionaceae</taxon>
        <taxon>Photobacterium</taxon>
    </lineage>
</organism>
<evidence type="ECO:0000256" key="2">
    <source>
        <dbReference type="SAM" id="SignalP"/>
    </source>
</evidence>
<dbReference type="eggNOG" id="COG1651">
    <property type="taxonomic scope" value="Bacteria"/>
</dbReference>
<evidence type="ECO:0000256" key="1">
    <source>
        <dbReference type="ARBA" id="ARBA00023284"/>
    </source>
</evidence>
<dbReference type="InterPro" id="IPR036249">
    <property type="entry name" value="Thioredoxin-like_sf"/>
</dbReference>
<feature type="signal peptide" evidence="2">
    <location>
        <begin position="1"/>
        <end position="21"/>
    </location>
</feature>
<evidence type="ECO:0000313" key="4">
    <source>
        <dbReference type="Proteomes" id="UP000029227"/>
    </source>
</evidence>
<proteinExistence type="predicted"/>
<dbReference type="STRING" id="754436.JCM19237_6279"/>
<gene>
    <name evidence="3" type="ORF">JCM19237_6279</name>
</gene>
<dbReference type="InterPro" id="IPR017937">
    <property type="entry name" value="Thioredoxin_CS"/>
</dbReference>
<dbReference type="EMBL" id="BBMN01000002">
    <property type="protein sequence ID" value="GAL03385.1"/>
    <property type="molecule type" value="Genomic_DNA"/>
</dbReference>
<comment type="caution">
    <text evidence="3">The sequence shown here is derived from an EMBL/GenBank/DDBJ whole genome shotgun (WGS) entry which is preliminary data.</text>
</comment>
<keyword evidence="2" id="KW-0732">Signal</keyword>
<dbReference type="GO" id="GO:0016853">
    <property type="term" value="F:isomerase activity"/>
    <property type="evidence" value="ECO:0007669"/>
    <property type="project" value="UniProtKB-KW"/>
</dbReference>
<evidence type="ECO:0000313" key="3">
    <source>
        <dbReference type="EMBL" id="GAL03385.1"/>
    </source>
</evidence>
<dbReference type="PROSITE" id="PS00194">
    <property type="entry name" value="THIOREDOXIN_1"/>
    <property type="match status" value="1"/>
</dbReference>
<reference evidence="3 4" key="1">
    <citation type="journal article" date="2014" name="Genome Announc.">
        <title>Draft Genome Sequences of Two Vibrionaceae Species, Vibrio ponticus C121 and Photobacterium aphoticum C119, Isolated as Coral Reef Microbiota.</title>
        <authorList>
            <person name="Al-saari N."/>
            <person name="Meirelles P.M."/>
            <person name="Mino S."/>
            <person name="Suda W."/>
            <person name="Oshima K."/>
            <person name="Hattori M."/>
            <person name="Ohkuma M."/>
            <person name="Thompson F.L."/>
            <person name="Gomez-Gil B."/>
            <person name="Sawabe T."/>
            <person name="Sawabe T."/>
        </authorList>
    </citation>
    <scope>NUCLEOTIDE SEQUENCE [LARGE SCALE GENOMIC DNA]</scope>
    <source>
        <strain evidence="3 4">JCM 19237</strain>
    </source>
</reference>
<protein>
    <submittedName>
        <fullName evidence="3">Thiol-disulfide isomerase</fullName>
    </submittedName>
</protein>
<dbReference type="AlphaFoldDB" id="A0A090QJQ7"/>
<dbReference type="PANTHER" id="PTHR35891:SF3">
    <property type="entry name" value="THIOL:DISULFIDE INTERCHANGE PROTEIN DSBL"/>
    <property type="match status" value="1"/>
</dbReference>
<dbReference type="SUPFAM" id="SSF52833">
    <property type="entry name" value="Thioredoxin-like"/>
    <property type="match status" value="1"/>
</dbReference>
<dbReference type="PANTHER" id="PTHR35891">
    <property type="entry name" value="THIOL:DISULFIDE INTERCHANGE PROTEIN DSBA"/>
    <property type="match status" value="1"/>
</dbReference>
<keyword evidence="1" id="KW-0676">Redox-active center</keyword>